<sequence length="64" mass="7184">MALKSTAEAGSPLYLDVPETNRTAVNLAEKYGMKMVFETARMYTQTCPDLPCDRWYGVTTFELG</sequence>
<proteinExistence type="predicted"/>
<comment type="caution">
    <text evidence="2">The sequence shown here is derived from an EMBL/GenBank/DDBJ whole genome shotgun (WGS) entry which is preliminary data.</text>
</comment>
<reference evidence="2" key="1">
    <citation type="journal article" date="2020" name="mSystems">
        <title>Genome- and Community-Level Interaction Insights into Carbon Utilization and Element Cycling Functions of Hydrothermarchaeota in Hydrothermal Sediment.</title>
        <authorList>
            <person name="Zhou Z."/>
            <person name="Liu Y."/>
            <person name="Xu W."/>
            <person name="Pan J."/>
            <person name="Luo Z.H."/>
            <person name="Li M."/>
        </authorList>
    </citation>
    <scope>NUCLEOTIDE SEQUENCE [LARGE SCALE GENOMIC DNA]</scope>
    <source>
        <strain evidence="2">SpSt-402</strain>
    </source>
</reference>
<evidence type="ECO:0000259" key="1">
    <source>
        <dbReference type="Pfam" id="PF18014"/>
    </source>
</evidence>
<dbReference type="Gene3D" id="3.40.630.90">
    <property type="match status" value="1"/>
</dbReference>
<accession>A0A832H2P0</accession>
<feature type="domain" description="YitH/HolE acetyltransferase (GNAT)" evidence="1">
    <location>
        <begin position="7"/>
        <end position="50"/>
    </location>
</feature>
<dbReference type="AlphaFoldDB" id="A0A832H2P0"/>
<organism evidence="2">
    <name type="scientific">Oscillatoriales cyanobacterium SpSt-402</name>
    <dbReference type="NCBI Taxonomy" id="2282168"/>
    <lineage>
        <taxon>Bacteria</taxon>
        <taxon>Bacillati</taxon>
        <taxon>Cyanobacteriota</taxon>
        <taxon>Cyanophyceae</taxon>
        <taxon>Oscillatoriophycideae</taxon>
        <taxon>Oscillatoriales</taxon>
    </lineage>
</organism>
<evidence type="ECO:0000313" key="2">
    <source>
        <dbReference type="EMBL" id="HGW94890.1"/>
    </source>
</evidence>
<gene>
    <name evidence="2" type="ORF">ENR47_11495</name>
</gene>
<dbReference type="InterPro" id="IPR041496">
    <property type="entry name" value="YitH/HolE_GNAT"/>
</dbReference>
<name>A0A832H2P0_9CYAN</name>
<dbReference type="Pfam" id="PF18014">
    <property type="entry name" value="Acetyltransf_18"/>
    <property type="match status" value="1"/>
</dbReference>
<dbReference type="EMBL" id="DSRD01000715">
    <property type="protein sequence ID" value="HGW94890.1"/>
    <property type="molecule type" value="Genomic_DNA"/>
</dbReference>
<protein>
    <recommendedName>
        <fullName evidence="1">YitH/HolE acetyltransferase (GNAT) domain-containing protein</fullName>
    </recommendedName>
</protein>